<dbReference type="InterPro" id="IPR036281">
    <property type="entry name" value="SinR/SinI_dimer_dom_sf"/>
</dbReference>
<comment type="caution">
    <text evidence="2">The sequence shown here is derived from an EMBL/GenBank/DDBJ whole genome shotgun (WGS) entry which is preliminary data.</text>
</comment>
<evidence type="ECO:0000313" key="2">
    <source>
        <dbReference type="EMBL" id="MBZ5753288.1"/>
    </source>
</evidence>
<reference evidence="2" key="1">
    <citation type="submission" date="2024-05" db="EMBL/GenBank/DDBJ databases">
        <title>Metabacillus sp. nov., isolated from the rhizosphere soil of tomato plants.</title>
        <authorList>
            <person name="Ma R."/>
        </authorList>
    </citation>
    <scope>NUCLEOTIDE SEQUENCE</scope>
    <source>
        <strain evidence="2">DBTR6</strain>
    </source>
</reference>
<evidence type="ECO:0000259" key="1">
    <source>
        <dbReference type="PROSITE" id="PS51500"/>
    </source>
</evidence>
<dbReference type="Proteomes" id="UP001165287">
    <property type="component" value="Unassembled WGS sequence"/>
</dbReference>
<dbReference type="PROSITE" id="PS51500">
    <property type="entry name" value="SIN"/>
    <property type="match status" value="1"/>
</dbReference>
<sequence length="47" mass="5692">MENKQLDEKWLRLVKELIKSDVSKENFRAFIESKKLEKENKKRLGTL</sequence>
<proteinExistence type="predicted"/>
<gene>
    <name evidence="2" type="ORF">K9V48_24450</name>
</gene>
<name>A0ABS7UZ59_9BACI</name>
<evidence type="ECO:0000313" key="3">
    <source>
        <dbReference type="Proteomes" id="UP001165287"/>
    </source>
</evidence>
<feature type="domain" description="Sin" evidence="1">
    <location>
        <begin position="1"/>
        <end position="35"/>
    </location>
</feature>
<protein>
    <recommendedName>
        <fullName evidence="1">Sin domain-containing protein</fullName>
    </recommendedName>
</protein>
<dbReference type="InterPro" id="IPR010981">
    <property type="entry name" value="SinR/SinI_dimer_dom"/>
</dbReference>
<dbReference type="RefSeq" id="WP_224141717.1">
    <property type="nucleotide sequence ID" value="NZ_JAIQUM010000098.1"/>
</dbReference>
<organism evidence="2 3">
    <name type="scientific">Metabacillus rhizolycopersici</name>
    <dbReference type="NCBI Taxonomy" id="2875709"/>
    <lineage>
        <taxon>Bacteria</taxon>
        <taxon>Bacillati</taxon>
        <taxon>Bacillota</taxon>
        <taxon>Bacilli</taxon>
        <taxon>Bacillales</taxon>
        <taxon>Bacillaceae</taxon>
        <taxon>Metabacillus</taxon>
    </lineage>
</organism>
<dbReference type="EMBL" id="JAIQUM010000098">
    <property type="protein sequence ID" value="MBZ5753288.1"/>
    <property type="molecule type" value="Genomic_DNA"/>
</dbReference>
<accession>A0ABS7UZ59</accession>
<keyword evidence="3" id="KW-1185">Reference proteome</keyword>
<dbReference type="SUPFAM" id="SSF47406">
    <property type="entry name" value="SinR repressor dimerisation domain-like"/>
    <property type="match status" value="1"/>
</dbReference>